<sequence>MDADPTDFILSELRQAFPASQYPDWTFVCGSAITSRVHDVTTILASNSTQVRNAVVQSLSEQWLAAYGPLNGVVFDMLVNFIKNCHSYPCMEVRNRALIVSNVALDTPTHSLGTDQMTCEKYFVSNEDFVLYDTTGRQDVVTEQMTAYPFIDLSDGDLKASAKDKYAIFRQNYGPENFPQYVDFGVEVCLDHSDVRLRRNIDNEPWPQAVDALHVQIIPSCGMQIAAPSVAADAMGFVFNCDGQYALDTSNGTACQGVQNSVQCVYANYLDASNPAYAGHTQLARVQQPAVGGDPNRSGASNASFQTLGTQDMAILSVPAVPELAQCFAGGPGAVHIYGLKSPYDFYA</sequence>
<dbReference type="RefSeq" id="WP_279338479.1">
    <property type="nucleotide sequence ID" value="NZ_AOGK01000007.1"/>
</dbReference>
<accession>A0A9X4NS41</accession>
<reference evidence="1" key="1">
    <citation type="submission" date="2013-01" db="EMBL/GenBank/DDBJ databases">
        <title>Genome draft of Hydrogenophaga taeniospiralis 2K1.</title>
        <authorList>
            <person name="Gomila M."/>
            <person name="Lalucat J."/>
        </authorList>
    </citation>
    <scope>NUCLEOTIDE SEQUENCE</scope>
    <source>
        <strain evidence="1">CCUG 15921</strain>
    </source>
</reference>
<dbReference type="EMBL" id="AOGK01000007">
    <property type="protein sequence ID" value="MDG5975626.1"/>
    <property type="molecule type" value="Genomic_DNA"/>
</dbReference>
<dbReference type="Proteomes" id="UP001152876">
    <property type="component" value="Unassembled WGS sequence"/>
</dbReference>
<organism evidence="1 2">
    <name type="scientific">Hydrogenophaga taeniospiralis CCUG 15921</name>
    <dbReference type="NCBI Taxonomy" id="1281780"/>
    <lineage>
        <taxon>Bacteria</taxon>
        <taxon>Pseudomonadati</taxon>
        <taxon>Pseudomonadota</taxon>
        <taxon>Betaproteobacteria</taxon>
        <taxon>Burkholderiales</taxon>
        <taxon>Comamonadaceae</taxon>
        <taxon>Hydrogenophaga</taxon>
    </lineage>
</organism>
<protein>
    <submittedName>
        <fullName evidence="1">Uncharacterized protein</fullName>
    </submittedName>
</protein>
<gene>
    <name evidence="1" type="ORF">H010_10211</name>
</gene>
<dbReference type="AlphaFoldDB" id="A0A9X4NS41"/>
<evidence type="ECO:0000313" key="2">
    <source>
        <dbReference type="Proteomes" id="UP001152876"/>
    </source>
</evidence>
<evidence type="ECO:0000313" key="1">
    <source>
        <dbReference type="EMBL" id="MDG5975626.1"/>
    </source>
</evidence>
<keyword evidence="2" id="KW-1185">Reference proteome</keyword>
<name>A0A9X4NS41_9BURK</name>
<comment type="caution">
    <text evidence="1">The sequence shown here is derived from an EMBL/GenBank/DDBJ whole genome shotgun (WGS) entry which is preliminary data.</text>
</comment>
<proteinExistence type="predicted"/>